<evidence type="ECO:0000256" key="1">
    <source>
        <dbReference type="SAM" id="MobiDB-lite"/>
    </source>
</evidence>
<comment type="caution">
    <text evidence="2">The sequence shown here is derived from an EMBL/GenBank/DDBJ whole genome shotgun (WGS) entry which is preliminary data.</text>
</comment>
<accession>A0AAE0F147</accession>
<dbReference type="AlphaFoldDB" id="A0AAE0F147"/>
<dbReference type="EMBL" id="LGRX02028526">
    <property type="protein sequence ID" value="KAK3247958.1"/>
    <property type="molecule type" value="Genomic_DNA"/>
</dbReference>
<sequence>EGRAEHLPQAPQLALPNAEVLQRLEQQHEQQLVEERRRLEQQHQEQLVEERRRLEQQHQEQLVEERRRLEHELRRRMEQEQHAPIAEVQQPQGAQAAAHQQEAVEAQAQEEADMQERRMNRDAYLNTLLEEHRAWTPLQRKQWARRPTGVDGRSPRRFPLRRHVSNTRMTMTSLTIAAGVSSAMWEAMHCMLELIWRPPVCHMSA</sequence>
<keyword evidence="3" id="KW-1185">Reference proteome</keyword>
<reference evidence="2 3" key="1">
    <citation type="journal article" date="2015" name="Genome Biol. Evol.">
        <title>Comparative Genomics of a Bacterivorous Green Alga Reveals Evolutionary Causalities and Consequences of Phago-Mixotrophic Mode of Nutrition.</title>
        <authorList>
            <person name="Burns J.A."/>
            <person name="Paasch A."/>
            <person name="Narechania A."/>
            <person name="Kim E."/>
        </authorList>
    </citation>
    <scope>NUCLEOTIDE SEQUENCE [LARGE SCALE GENOMIC DNA]</scope>
    <source>
        <strain evidence="2 3">PLY_AMNH</strain>
    </source>
</reference>
<feature type="non-terminal residue" evidence="2">
    <location>
        <position position="1"/>
    </location>
</feature>
<dbReference type="Proteomes" id="UP001190700">
    <property type="component" value="Unassembled WGS sequence"/>
</dbReference>
<gene>
    <name evidence="2" type="ORF">CYMTET_42559</name>
</gene>
<name>A0AAE0F147_9CHLO</name>
<feature type="compositionally biased region" description="Low complexity" evidence="1">
    <location>
        <begin position="86"/>
        <end position="107"/>
    </location>
</feature>
<feature type="region of interest" description="Disordered" evidence="1">
    <location>
        <begin position="74"/>
        <end position="115"/>
    </location>
</feature>
<protein>
    <submittedName>
        <fullName evidence="2">Uncharacterized protein</fullName>
    </submittedName>
</protein>
<organism evidence="2 3">
    <name type="scientific">Cymbomonas tetramitiformis</name>
    <dbReference type="NCBI Taxonomy" id="36881"/>
    <lineage>
        <taxon>Eukaryota</taxon>
        <taxon>Viridiplantae</taxon>
        <taxon>Chlorophyta</taxon>
        <taxon>Pyramimonadophyceae</taxon>
        <taxon>Pyramimonadales</taxon>
        <taxon>Pyramimonadaceae</taxon>
        <taxon>Cymbomonas</taxon>
    </lineage>
</organism>
<evidence type="ECO:0000313" key="2">
    <source>
        <dbReference type="EMBL" id="KAK3247958.1"/>
    </source>
</evidence>
<proteinExistence type="predicted"/>
<evidence type="ECO:0000313" key="3">
    <source>
        <dbReference type="Proteomes" id="UP001190700"/>
    </source>
</evidence>
<feature type="region of interest" description="Disordered" evidence="1">
    <location>
        <begin position="36"/>
        <end position="61"/>
    </location>
</feature>